<accession>A0ABS5J1Q9</accession>
<dbReference type="InterPro" id="IPR025705">
    <property type="entry name" value="Beta_hexosaminidase_sua/sub"/>
</dbReference>
<comment type="similarity">
    <text evidence="2">Belongs to the glycosyl hydrolase 20 family.</text>
</comment>
<organism evidence="10 11">
    <name type="scientific">Chitinophaga hostae</name>
    <dbReference type="NCBI Taxonomy" id="2831022"/>
    <lineage>
        <taxon>Bacteria</taxon>
        <taxon>Pseudomonadati</taxon>
        <taxon>Bacteroidota</taxon>
        <taxon>Chitinophagia</taxon>
        <taxon>Chitinophagales</taxon>
        <taxon>Chitinophagaceae</taxon>
        <taxon>Chitinophaga</taxon>
    </lineage>
</organism>
<evidence type="ECO:0000256" key="4">
    <source>
        <dbReference type="ARBA" id="ARBA00022801"/>
    </source>
</evidence>
<dbReference type="Pfam" id="PF13290">
    <property type="entry name" value="CHB_HEX_C_1"/>
    <property type="match status" value="1"/>
</dbReference>
<keyword evidence="5" id="KW-0326">Glycosidase</keyword>
<dbReference type="SUPFAM" id="SSF55545">
    <property type="entry name" value="beta-N-acetylhexosaminidase-like domain"/>
    <property type="match status" value="1"/>
</dbReference>
<feature type="chain" id="PRO_5045993760" description="beta-N-acetylhexosaminidase" evidence="6">
    <location>
        <begin position="20"/>
        <end position="767"/>
    </location>
</feature>
<evidence type="ECO:0000313" key="11">
    <source>
        <dbReference type="Proteomes" id="UP000676386"/>
    </source>
</evidence>
<dbReference type="Gene3D" id="2.60.120.260">
    <property type="entry name" value="Galactose-binding domain-like"/>
    <property type="match status" value="1"/>
</dbReference>
<evidence type="ECO:0000256" key="1">
    <source>
        <dbReference type="ARBA" id="ARBA00001231"/>
    </source>
</evidence>
<dbReference type="Gene3D" id="3.30.379.10">
    <property type="entry name" value="Chitobiase/beta-hexosaminidase domain 2-like"/>
    <property type="match status" value="1"/>
</dbReference>
<evidence type="ECO:0000256" key="6">
    <source>
        <dbReference type="SAM" id="SignalP"/>
    </source>
</evidence>
<dbReference type="PANTHER" id="PTHR22600:SF57">
    <property type="entry name" value="BETA-N-ACETYLHEXOSAMINIDASE"/>
    <property type="match status" value="1"/>
</dbReference>
<feature type="domain" description="Beta-hexosaminidase bacterial type N-terminal" evidence="8">
    <location>
        <begin position="29"/>
        <end position="154"/>
    </location>
</feature>
<evidence type="ECO:0000256" key="2">
    <source>
        <dbReference type="ARBA" id="ARBA00006285"/>
    </source>
</evidence>
<reference evidence="10 11" key="1">
    <citation type="submission" date="2021-04" db="EMBL/GenBank/DDBJ databases">
        <title>Chitinophaga sp. nov., isolated from the rhizosphere soil.</title>
        <authorList>
            <person name="He S."/>
        </authorList>
    </citation>
    <scope>NUCLEOTIDE SEQUENCE [LARGE SCALE GENOMIC DNA]</scope>
    <source>
        <strain evidence="10 11">2R12</strain>
    </source>
</reference>
<dbReference type="Gene3D" id="3.20.20.80">
    <property type="entry name" value="Glycosidases"/>
    <property type="match status" value="1"/>
</dbReference>
<comment type="caution">
    <text evidence="10">The sequence shown here is derived from an EMBL/GenBank/DDBJ whole genome shotgun (WGS) entry which is preliminary data.</text>
</comment>
<dbReference type="InterPro" id="IPR017853">
    <property type="entry name" value="GH"/>
</dbReference>
<dbReference type="PRINTS" id="PR00738">
    <property type="entry name" value="GLHYDRLASE20"/>
</dbReference>
<dbReference type="InterPro" id="IPR015882">
    <property type="entry name" value="HEX_bac_N"/>
</dbReference>
<keyword evidence="4" id="KW-0378">Hydrolase</keyword>
<dbReference type="InterPro" id="IPR059177">
    <property type="entry name" value="GH29D-like_dom"/>
</dbReference>
<evidence type="ECO:0000259" key="8">
    <source>
        <dbReference type="Pfam" id="PF02838"/>
    </source>
</evidence>
<dbReference type="EMBL" id="JAGTXB010000007">
    <property type="protein sequence ID" value="MBS0028986.1"/>
    <property type="molecule type" value="Genomic_DNA"/>
</dbReference>
<comment type="catalytic activity">
    <reaction evidence="1">
        <text>Hydrolysis of terminal non-reducing N-acetyl-D-hexosamine residues in N-acetyl-beta-D-hexosaminides.</text>
        <dbReference type="EC" id="3.2.1.52"/>
    </reaction>
</comment>
<dbReference type="CDD" id="cd06563">
    <property type="entry name" value="GH20_chitobiase-like"/>
    <property type="match status" value="1"/>
</dbReference>
<dbReference type="InterPro" id="IPR029018">
    <property type="entry name" value="Hex-like_dom2"/>
</dbReference>
<name>A0ABS5J1Q9_9BACT</name>
<dbReference type="InterPro" id="IPR015883">
    <property type="entry name" value="Glyco_hydro_20_cat"/>
</dbReference>
<dbReference type="Pfam" id="PF02838">
    <property type="entry name" value="Glyco_hydro_20b"/>
    <property type="match status" value="1"/>
</dbReference>
<keyword evidence="11" id="KW-1185">Reference proteome</keyword>
<protein>
    <recommendedName>
        <fullName evidence="3">beta-N-acetylhexosaminidase</fullName>
        <ecNumber evidence="3">3.2.1.52</ecNumber>
    </recommendedName>
</protein>
<sequence length="767" mass="85208">MKRVLLISLLIGVCNTAMSQGIKAAAKAALIPLPVTAVYNTDSFFITPHTRLVADPGNEGALALLRNYISEATSGALAQTEAGAAQTTPAIVLHTDTLLVQQPEEYLLHITGKQVLITAYDAAGIVHGIESLRQLWHLKGAAQLALPGAVIRDYPRFGYRGMHLDVSRHFFPVSFIKAFIDQLALYKINNFHWHLTDDQGWRIEIKKYPALQSVAAWRDQTMIGHKKELPHRFDGKKYGGYYTREEIKAVVAYATERHINVIPEIEMPGHALAALTAYPSLGCTKGPYKTAQFWGIFDDVFCAGNDSTFIFLQDVLEEVMELFPSAYIHIGGDECPKVRWAHCPACQQRMRQEHLADEHELQSYFIRRISNYVQSKGRKIIGWDEILEGGLAPGATVMSWRGVEGAVTAAKQQHHVIMTPEDELYFDHYQSLYAEEQTAAGGYTPLEEVYNYDPLRAAGDTALLPYIAGMQGQVWSEYLNTIPKAQYMIFPRMMAMAERAWSPQTVKDFNDFSRRLKAQYPLLQQLHIAAADNFEEINFTADSLAPGQLYISLHTTDPAAVIRYTTDGSTPGQRSKLYRQPIQLTKSSTVKAMLYQQGQPTHRLFHQSFGINKATGAGITLKQPPNTKFSGDASLLVNGISGSDRYNDAQWLGFSGRDLEAVIDLGTEQTIREVGANCLNYHWQRMWAPVSLEFEGSADGIHYAPLAATTSFPVNGINKIRLPLKPVKARFVKVLARNKGVIPPGEYGAGGNSQLLVGEVVIIAVSH</sequence>
<evidence type="ECO:0000259" key="9">
    <source>
        <dbReference type="Pfam" id="PF13290"/>
    </source>
</evidence>
<keyword evidence="6" id="KW-0732">Signal</keyword>
<gene>
    <name evidence="10" type="ORF">KE626_16820</name>
</gene>
<dbReference type="RefSeq" id="WP_211974085.1">
    <property type="nucleotide sequence ID" value="NZ_CBFHAM010000024.1"/>
</dbReference>
<dbReference type="PANTHER" id="PTHR22600">
    <property type="entry name" value="BETA-HEXOSAMINIDASE"/>
    <property type="match status" value="1"/>
</dbReference>
<evidence type="ECO:0000259" key="7">
    <source>
        <dbReference type="Pfam" id="PF00728"/>
    </source>
</evidence>
<dbReference type="Proteomes" id="UP000676386">
    <property type="component" value="Unassembled WGS sequence"/>
</dbReference>
<evidence type="ECO:0000256" key="5">
    <source>
        <dbReference type="ARBA" id="ARBA00023295"/>
    </source>
</evidence>
<dbReference type="SUPFAM" id="SSF51445">
    <property type="entry name" value="(Trans)glycosidases"/>
    <property type="match status" value="1"/>
</dbReference>
<dbReference type="Pfam" id="PF00728">
    <property type="entry name" value="Glyco_hydro_20"/>
    <property type="match status" value="1"/>
</dbReference>
<feature type="signal peptide" evidence="6">
    <location>
        <begin position="1"/>
        <end position="19"/>
    </location>
</feature>
<feature type="domain" description="GH29D-like beta-sandwich" evidence="9">
    <location>
        <begin position="550"/>
        <end position="599"/>
    </location>
</feature>
<proteinExistence type="inferred from homology"/>
<evidence type="ECO:0000256" key="3">
    <source>
        <dbReference type="ARBA" id="ARBA00012663"/>
    </source>
</evidence>
<feature type="domain" description="Glycoside hydrolase family 20 catalytic" evidence="7">
    <location>
        <begin position="157"/>
        <end position="503"/>
    </location>
</feature>
<dbReference type="EC" id="3.2.1.52" evidence="3"/>
<evidence type="ECO:0000313" key="10">
    <source>
        <dbReference type="EMBL" id="MBS0028986.1"/>
    </source>
</evidence>